<dbReference type="InterPro" id="IPR026044">
    <property type="entry name" value="MltA"/>
</dbReference>
<dbReference type="InterPro" id="IPR005300">
    <property type="entry name" value="MltA_B"/>
</dbReference>
<evidence type="ECO:0000313" key="3">
    <source>
        <dbReference type="EMBL" id="MBM3274957.1"/>
    </source>
</evidence>
<dbReference type="InterPro" id="IPR036908">
    <property type="entry name" value="RlpA-like_sf"/>
</dbReference>
<dbReference type="PANTHER" id="PTHR30124:SF0">
    <property type="entry name" value="MEMBRANE-BOUND LYTIC MUREIN TRANSGLYCOSYLASE A"/>
    <property type="match status" value="1"/>
</dbReference>
<dbReference type="PANTHER" id="PTHR30124">
    <property type="entry name" value="MEMBRANE-BOUND LYTIC MUREIN TRANSGLYCOSYLASE A"/>
    <property type="match status" value="1"/>
</dbReference>
<dbReference type="Gene3D" id="2.40.240.50">
    <property type="entry name" value="Barwin-like endoglucanases"/>
    <property type="match status" value="1"/>
</dbReference>
<dbReference type="GO" id="GO:0008933">
    <property type="term" value="F:peptidoglycan lytic transglycosylase activity"/>
    <property type="evidence" value="ECO:0007669"/>
    <property type="project" value="TreeGrafter"/>
</dbReference>
<dbReference type="EMBL" id="VGJX01000389">
    <property type="protein sequence ID" value="MBM3274957.1"/>
    <property type="molecule type" value="Genomic_DNA"/>
</dbReference>
<dbReference type="SMART" id="SM00925">
    <property type="entry name" value="MltA"/>
    <property type="match status" value="1"/>
</dbReference>
<name>A0A937X541_9BACT</name>
<feature type="signal peptide" evidence="1">
    <location>
        <begin position="1"/>
        <end position="17"/>
    </location>
</feature>
<evidence type="ECO:0000313" key="4">
    <source>
        <dbReference type="Proteomes" id="UP000703893"/>
    </source>
</evidence>
<dbReference type="Pfam" id="PF03562">
    <property type="entry name" value="MltA"/>
    <property type="match status" value="2"/>
</dbReference>
<proteinExistence type="predicted"/>
<feature type="chain" id="PRO_5037741901" evidence="1">
    <location>
        <begin position="18"/>
        <end position="257"/>
    </location>
</feature>
<dbReference type="GO" id="GO:0009253">
    <property type="term" value="P:peptidoglycan catabolic process"/>
    <property type="evidence" value="ECO:0007669"/>
    <property type="project" value="TreeGrafter"/>
</dbReference>
<organism evidence="3 4">
    <name type="scientific">Candidatus Tanganyikabacteria bacterium</name>
    <dbReference type="NCBI Taxonomy" id="2961651"/>
    <lineage>
        <taxon>Bacteria</taxon>
        <taxon>Bacillati</taxon>
        <taxon>Candidatus Sericytochromatia</taxon>
        <taxon>Candidatus Tanganyikabacteria</taxon>
    </lineage>
</organism>
<feature type="domain" description="Lytic transglycosylase MltA" evidence="2">
    <location>
        <begin position="107"/>
        <end position="238"/>
    </location>
</feature>
<gene>
    <name evidence="3" type="ORF">FJZ00_07380</name>
</gene>
<dbReference type="SUPFAM" id="SSF50685">
    <property type="entry name" value="Barwin-like endoglucanases"/>
    <property type="match status" value="1"/>
</dbReference>
<sequence>MRLLAPFLLALATGSIAVPAGFEDEGDRESLLVAVERQTAYLEGLKKPNLPFGTASVAVERLKRTNREFGKLVREAWGTEEFGKRLEARFERIDAGPTHFTGYYLPKLEARLAPDARFRYPLYRKPARTTFPTHAEIEDGGALASQGLEVAWVSDEFERYILMVQGSGVLRFGDGQERFINYGGKNGHPYVSLGKALIADGKLATESVSIPAIKRYFAQFPEQQHGYLLRNPSYVFFQLKDEGPFGVDSIELTGRRS</sequence>
<keyword evidence="1" id="KW-0732">Signal</keyword>
<dbReference type="CDD" id="cd14668">
    <property type="entry name" value="mlta_B"/>
    <property type="match status" value="1"/>
</dbReference>
<evidence type="ECO:0000259" key="2">
    <source>
        <dbReference type="SMART" id="SM00925"/>
    </source>
</evidence>
<dbReference type="GO" id="GO:0004553">
    <property type="term" value="F:hydrolase activity, hydrolyzing O-glycosyl compounds"/>
    <property type="evidence" value="ECO:0007669"/>
    <property type="project" value="InterPro"/>
</dbReference>
<comment type="caution">
    <text evidence="3">The sequence shown here is derived from an EMBL/GenBank/DDBJ whole genome shotgun (WGS) entry which is preliminary data.</text>
</comment>
<dbReference type="AlphaFoldDB" id="A0A937X541"/>
<dbReference type="Proteomes" id="UP000703893">
    <property type="component" value="Unassembled WGS sequence"/>
</dbReference>
<feature type="non-terminal residue" evidence="3">
    <location>
        <position position="257"/>
    </location>
</feature>
<reference evidence="3 4" key="1">
    <citation type="submission" date="2019-03" db="EMBL/GenBank/DDBJ databases">
        <title>Lake Tanganyika Metagenome-Assembled Genomes (MAGs).</title>
        <authorList>
            <person name="Tran P."/>
        </authorList>
    </citation>
    <scope>NUCLEOTIDE SEQUENCE [LARGE SCALE GENOMIC DNA]</scope>
    <source>
        <strain evidence="3">K_DeepCast_65m_m2_236</strain>
    </source>
</reference>
<protein>
    <submittedName>
        <fullName evidence="3">MltA domain-containing protein</fullName>
    </submittedName>
</protein>
<accession>A0A937X541</accession>
<evidence type="ECO:0000256" key="1">
    <source>
        <dbReference type="SAM" id="SignalP"/>
    </source>
</evidence>